<sequence>MTLHRSYTIFQWAALSALALTGSARATDMEGRGVHYFASNSGCPLPEVSMRAKMCNRIGLDDLATTAAVDTSSHQIHFNNARSYDKKTIVGDVLLQGSALDKAGRRVPVSVHLILSKSGDGWSVSSHAHTPVKGAFSAVRIDPYLVDVPAASGRRVLVSFEQATKLVSDPALATRLSSHLVQVRDNRGANTGDPDITIALGAAKVAKPVMRARLRSDPPSAGNAGGLLAHGTWSFELEALTGKIPDHVVQRELFLYGLSDQPLLKPLMKRGFAARDKLTIGAVHGQGYLRYGDQQQAFAGAGDAAAAFLQQSFIGLVLGNQLAAGDALAR</sequence>
<dbReference type="Proteomes" id="UP000218437">
    <property type="component" value="Chromosome"/>
</dbReference>
<name>A0A290WSH6_9BURK</name>
<evidence type="ECO:0000256" key="1">
    <source>
        <dbReference type="SAM" id="SignalP"/>
    </source>
</evidence>
<keyword evidence="3" id="KW-1185">Reference proteome</keyword>
<dbReference type="AlphaFoldDB" id="A0A290WSH6"/>
<feature type="signal peptide" evidence="1">
    <location>
        <begin position="1"/>
        <end position="26"/>
    </location>
</feature>
<reference evidence="2 3" key="1">
    <citation type="submission" date="2017-09" db="EMBL/GenBank/DDBJ databases">
        <title>Complete genome sequence of Janthinobacterium svalbardensis PAMC 27463.</title>
        <authorList>
            <person name="Cho Y.-J."/>
            <person name="Cho A."/>
            <person name="Kim O.-S."/>
            <person name="Lee J.-I."/>
        </authorList>
    </citation>
    <scope>NUCLEOTIDE SEQUENCE [LARGE SCALE GENOMIC DNA]</scope>
    <source>
        <strain evidence="2 3">PAMC 27463</strain>
    </source>
</reference>
<accession>A0A290WSH6</accession>
<protein>
    <submittedName>
        <fullName evidence="2">Uncharacterized protein</fullName>
    </submittedName>
</protein>
<proteinExistence type="predicted"/>
<evidence type="ECO:0000313" key="2">
    <source>
        <dbReference type="EMBL" id="ATD59841.1"/>
    </source>
</evidence>
<organism evidence="2 3">
    <name type="scientific">Janthinobacterium svalbardensis</name>
    <dbReference type="NCBI Taxonomy" id="368607"/>
    <lineage>
        <taxon>Bacteria</taxon>
        <taxon>Pseudomonadati</taxon>
        <taxon>Pseudomonadota</taxon>
        <taxon>Betaproteobacteria</taxon>
        <taxon>Burkholderiales</taxon>
        <taxon>Oxalobacteraceae</taxon>
        <taxon>Janthinobacterium</taxon>
    </lineage>
</organism>
<dbReference type="RefSeq" id="WP_096234002.1">
    <property type="nucleotide sequence ID" value="NZ_CP023422.1"/>
</dbReference>
<evidence type="ECO:0000313" key="3">
    <source>
        <dbReference type="Proteomes" id="UP000218437"/>
    </source>
</evidence>
<dbReference type="KEGG" id="jsv:CNX70_06290"/>
<gene>
    <name evidence="2" type="ORF">CNX70_06290</name>
</gene>
<keyword evidence="1" id="KW-0732">Signal</keyword>
<feature type="chain" id="PRO_5012403227" evidence="1">
    <location>
        <begin position="27"/>
        <end position="330"/>
    </location>
</feature>
<dbReference type="EMBL" id="CP023422">
    <property type="protein sequence ID" value="ATD59841.1"/>
    <property type="molecule type" value="Genomic_DNA"/>
</dbReference>